<dbReference type="Proteomes" id="UP000004995">
    <property type="component" value="Unassembled WGS sequence"/>
</dbReference>
<organism evidence="2 3">
    <name type="scientific">Setaria italica</name>
    <name type="common">Foxtail millet</name>
    <name type="synonym">Panicum italicum</name>
    <dbReference type="NCBI Taxonomy" id="4555"/>
    <lineage>
        <taxon>Eukaryota</taxon>
        <taxon>Viridiplantae</taxon>
        <taxon>Streptophyta</taxon>
        <taxon>Embryophyta</taxon>
        <taxon>Tracheophyta</taxon>
        <taxon>Spermatophyta</taxon>
        <taxon>Magnoliopsida</taxon>
        <taxon>Liliopsida</taxon>
        <taxon>Poales</taxon>
        <taxon>Poaceae</taxon>
        <taxon>PACMAD clade</taxon>
        <taxon>Panicoideae</taxon>
        <taxon>Panicodae</taxon>
        <taxon>Paniceae</taxon>
        <taxon>Cenchrinae</taxon>
        <taxon>Setaria</taxon>
    </lineage>
</organism>
<feature type="compositionally biased region" description="Basic and acidic residues" evidence="1">
    <location>
        <begin position="17"/>
        <end position="29"/>
    </location>
</feature>
<dbReference type="HOGENOM" id="CLU_2175425_0_0_1"/>
<feature type="compositionally biased region" description="Basic residues" evidence="1">
    <location>
        <begin position="95"/>
        <end position="110"/>
    </location>
</feature>
<dbReference type="InParanoid" id="K3YWX3"/>
<evidence type="ECO:0000256" key="1">
    <source>
        <dbReference type="SAM" id="MobiDB-lite"/>
    </source>
</evidence>
<keyword evidence="3" id="KW-1185">Reference proteome</keyword>
<proteinExistence type="predicted"/>
<feature type="compositionally biased region" description="Polar residues" evidence="1">
    <location>
        <begin position="1"/>
        <end position="14"/>
    </location>
</feature>
<feature type="region of interest" description="Disordered" evidence="1">
    <location>
        <begin position="1"/>
        <end position="31"/>
    </location>
</feature>
<evidence type="ECO:0000313" key="2">
    <source>
        <dbReference type="EnsemblPlants" id="KQL28577"/>
    </source>
</evidence>
<sequence length="110" mass="12699">MDSDNNWKNETGGSSIAEKHEAREWERTPSMRRWRRLIRQWKCLPIQKEGTGHRSGALSTCSPDGPQPTQLRHRPDMDAHGREVGPEERHDGQARRRARRTRAPCGGLHK</sequence>
<evidence type="ECO:0000313" key="3">
    <source>
        <dbReference type="Proteomes" id="UP000004995"/>
    </source>
</evidence>
<dbReference type="EMBL" id="AGNK02000105">
    <property type="status" value="NOT_ANNOTATED_CDS"/>
    <property type="molecule type" value="Genomic_DNA"/>
</dbReference>
<protein>
    <submittedName>
        <fullName evidence="2">Uncharacterized protein</fullName>
    </submittedName>
</protein>
<reference evidence="2" key="2">
    <citation type="submission" date="2018-08" db="UniProtKB">
        <authorList>
            <consortium name="EnsemblPlants"/>
        </authorList>
    </citation>
    <scope>IDENTIFICATION</scope>
    <source>
        <strain evidence="2">Yugu1</strain>
    </source>
</reference>
<dbReference type="EnsemblPlants" id="KQL28577">
    <property type="protein sequence ID" value="KQL28577"/>
    <property type="gene ID" value="SETIT_018769mg"/>
</dbReference>
<feature type="region of interest" description="Disordered" evidence="1">
    <location>
        <begin position="46"/>
        <end position="110"/>
    </location>
</feature>
<feature type="compositionally biased region" description="Polar residues" evidence="1">
    <location>
        <begin position="57"/>
        <end position="70"/>
    </location>
</feature>
<dbReference type="Gramene" id="KQL28577">
    <property type="protein sequence ID" value="KQL28577"/>
    <property type="gene ID" value="SETIT_018769mg"/>
</dbReference>
<reference evidence="3" key="1">
    <citation type="journal article" date="2012" name="Nat. Biotechnol.">
        <title>Reference genome sequence of the model plant Setaria.</title>
        <authorList>
            <person name="Bennetzen J.L."/>
            <person name="Schmutz J."/>
            <person name="Wang H."/>
            <person name="Percifield R."/>
            <person name="Hawkins J."/>
            <person name="Pontaroli A.C."/>
            <person name="Estep M."/>
            <person name="Feng L."/>
            <person name="Vaughn J.N."/>
            <person name="Grimwood J."/>
            <person name="Jenkins J."/>
            <person name="Barry K."/>
            <person name="Lindquist E."/>
            <person name="Hellsten U."/>
            <person name="Deshpande S."/>
            <person name="Wang X."/>
            <person name="Wu X."/>
            <person name="Mitros T."/>
            <person name="Triplett J."/>
            <person name="Yang X."/>
            <person name="Ye C.Y."/>
            <person name="Mauro-Herrera M."/>
            <person name="Wang L."/>
            <person name="Li P."/>
            <person name="Sharma M."/>
            <person name="Sharma R."/>
            <person name="Ronald P.C."/>
            <person name="Panaud O."/>
            <person name="Kellogg E.A."/>
            <person name="Brutnell T.P."/>
            <person name="Doust A.N."/>
            <person name="Tuskan G.A."/>
            <person name="Rokhsar D."/>
            <person name="Devos K.M."/>
        </authorList>
    </citation>
    <scope>NUCLEOTIDE SEQUENCE [LARGE SCALE GENOMIC DNA]</scope>
    <source>
        <strain evidence="3">cv. Yugu1</strain>
    </source>
</reference>
<accession>K3YWX3</accession>
<dbReference type="AlphaFoldDB" id="K3YWX3"/>
<feature type="compositionally biased region" description="Basic and acidic residues" evidence="1">
    <location>
        <begin position="73"/>
        <end position="94"/>
    </location>
</feature>
<name>K3YWX3_SETIT</name>